<reference evidence="6 7" key="1">
    <citation type="submission" date="2017-02" db="EMBL/GenBank/DDBJ databases">
        <title>Draft genome of Acidibacillus ferrooxidans Huett2.</title>
        <authorList>
            <person name="Schopf S."/>
        </authorList>
    </citation>
    <scope>NUCLEOTIDE SEQUENCE [LARGE SCALE GENOMIC DNA]</scope>
    <source>
        <strain evidence="6 7">Huett2</strain>
    </source>
</reference>
<dbReference type="GO" id="GO:0016757">
    <property type="term" value="F:glycosyltransferase activity"/>
    <property type="evidence" value="ECO:0007669"/>
    <property type="project" value="UniProtKB-KW"/>
</dbReference>
<name>A0A1V4EPQ9_9BACL</name>
<proteinExistence type="inferred from homology"/>
<evidence type="ECO:0000256" key="3">
    <source>
        <dbReference type="ARBA" id="ARBA00022676"/>
    </source>
</evidence>
<evidence type="ECO:0000256" key="2">
    <source>
        <dbReference type="ARBA" id="ARBA00006739"/>
    </source>
</evidence>
<dbReference type="AlphaFoldDB" id="A0A1V4EPQ9"/>
<keyword evidence="3" id="KW-0328">Glycosyltransferase</keyword>
<feature type="domain" description="Glycosyltransferase 2-like" evidence="5">
    <location>
        <begin position="15"/>
        <end position="128"/>
    </location>
</feature>
<dbReference type="PANTHER" id="PTHR43179:SF12">
    <property type="entry name" value="GALACTOFURANOSYLTRANSFERASE GLFT2"/>
    <property type="match status" value="1"/>
</dbReference>
<dbReference type="Gene3D" id="3.40.50.150">
    <property type="entry name" value="Vaccinia Virus protein VP39"/>
    <property type="match status" value="1"/>
</dbReference>
<dbReference type="Pfam" id="PF13489">
    <property type="entry name" value="Methyltransf_23"/>
    <property type="match status" value="1"/>
</dbReference>
<dbReference type="Proteomes" id="UP000190229">
    <property type="component" value="Unassembled WGS sequence"/>
</dbReference>
<evidence type="ECO:0000259" key="5">
    <source>
        <dbReference type="Pfam" id="PF00535"/>
    </source>
</evidence>
<dbReference type="InterPro" id="IPR001173">
    <property type="entry name" value="Glyco_trans_2-like"/>
</dbReference>
<organism evidence="6 7">
    <name type="scientific">Ferroacidibacillus organovorans</name>
    <dbReference type="NCBI Taxonomy" id="1765683"/>
    <lineage>
        <taxon>Bacteria</taxon>
        <taxon>Bacillati</taxon>
        <taxon>Bacillota</taxon>
        <taxon>Bacilli</taxon>
        <taxon>Bacillales</taxon>
        <taxon>Alicyclobacillaceae</taxon>
        <taxon>Ferroacidibacillus</taxon>
    </lineage>
</organism>
<comment type="caution">
    <text evidence="6">The sequence shown here is derived from an EMBL/GenBank/DDBJ whole genome shotgun (WGS) entry which is preliminary data.</text>
</comment>
<evidence type="ECO:0000313" key="6">
    <source>
        <dbReference type="EMBL" id="OPG14917.1"/>
    </source>
</evidence>
<evidence type="ECO:0000313" key="7">
    <source>
        <dbReference type="Proteomes" id="UP000190229"/>
    </source>
</evidence>
<evidence type="ECO:0000256" key="1">
    <source>
        <dbReference type="ARBA" id="ARBA00004776"/>
    </source>
</evidence>
<protein>
    <submittedName>
        <fullName evidence="6">Glycosyl transferase</fullName>
    </submittedName>
</protein>
<keyword evidence="4 6" id="KW-0808">Transferase</keyword>
<dbReference type="Gene3D" id="3.90.550.10">
    <property type="entry name" value="Spore Coat Polysaccharide Biosynthesis Protein SpsA, Chain A"/>
    <property type="match status" value="1"/>
</dbReference>
<sequence length="464" mass="53169">MEYTLQTDASLYSTSIVILTHNQLVHTQLCIQSIRDYTSDVDYEIIVIDNASTDGTREWLHAQPDLIVQENLINVGFPAGCNQGIQLATRNNILLLNNDTVVTSKWLKRMTEVLYEDEFTGAVGPITNNCSYYQAIPVSYSSLDEMQQFAKDIMSDAYGRSEYRLKLVGFCILIKRSVIDTIGLLDEQFSPGNFEDDDLSYRMVQMGYRLKLCRDVFIHHTGSVSFGKEQSLYHQLLTTNQAKFEKKWGFNTTYSSFIRYELLQLLDQHDSSVPLRVLEIGCACGATLLEIKNRFPQAELYGIELNPHSSAIAETFAKVQAMNAEEPLSYPQDFFDYIILADVLEHLYDPWKVLANLRNYLKVGGYVLSSIPNLMHVSALRSLINGQFTYTDAGLLDRTHIRFFTLYEIERMFVNCGFINRLYSSTQMPISENDQIWIASLMKLSIHTEPTQFNVYQYLVKAEK</sequence>
<dbReference type="RefSeq" id="WP_079291826.1">
    <property type="nucleotide sequence ID" value="NZ_MWPS01000047.1"/>
</dbReference>
<dbReference type="EMBL" id="MWPS01000047">
    <property type="protein sequence ID" value="OPG14917.1"/>
    <property type="molecule type" value="Genomic_DNA"/>
</dbReference>
<keyword evidence="7" id="KW-1185">Reference proteome</keyword>
<dbReference type="SUPFAM" id="SSF53448">
    <property type="entry name" value="Nucleotide-diphospho-sugar transferases"/>
    <property type="match status" value="1"/>
</dbReference>
<accession>A0A1V4EPQ9</accession>
<comment type="pathway">
    <text evidence="1">Cell wall biogenesis; cell wall polysaccharide biosynthesis.</text>
</comment>
<dbReference type="CDD" id="cd02440">
    <property type="entry name" value="AdoMet_MTases"/>
    <property type="match status" value="1"/>
</dbReference>
<evidence type="ECO:0000256" key="4">
    <source>
        <dbReference type="ARBA" id="ARBA00022679"/>
    </source>
</evidence>
<dbReference type="PANTHER" id="PTHR43179">
    <property type="entry name" value="RHAMNOSYLTRANSFERASE WBBL"/>
    <property type="match status" value="1"/>
</dbReference>
<dbReference type="Pfam" id="PF00535">
    <property type="entry name" value="Glycos_transf_2"/>
    <property type="match status" value="1"/>
</dbReference>
<gene>
    <name evidence="6" type="ORF">B2M26_14815</name>
</gene>
<dbReference type="CDD" id="cd04186">
    <property type="entry name" value="GT_2_like_c"/>
    <property type="match status" value="1"/>
</dbReference>
<dbReference type="SUPFAM" id="SSF53335">
    <property type="entry name" value="S-adenosyl-L-methionine-dependent methyltransferases"/>
    <property type="match status" value="1"/>
</dbReference>
<dbReference type="InterPro" id="IPR029063">
    <property type="entry name" value="SAM-dependent_MTases_sf"/>
</dbReference>
<dbReference type="InterPro" id="IPR029044">
    <property type="entry name" value="Nucleotide-diphossugar_trans"/>
</dbReference>
<comment type="similarity">
    <text evidence="2">Belongs to the glycosyltransferase 2 family.</text>
</comment>